<feature type="region of interest" description="Disordered" evidence="1">
    <location>
        <begin position="20"/>
        <end position="75"/>
    </location>
</feature>
<feature type="compositionally biased region" description="Basic residues" evidence="1">
    <location>
        <begin position="57"/>
        <end position="71"/>
    </location>
</feature>
<feature type="region of interest" description="Disordered" evidence="1">
    <location>
        <begin position="212"/>
        <end position="231"/>
    </location>
</feature>
<dbReference type="EMBL" id="JAZHXJ010001554">
    <property type="protein sequence ID" value="KAL1844663.1"/>
    <property type="molecule type" value="Genomic_DNA"/>
</dbReference>
<protein>
    <submittedName>
        <fullName evidence="2">Uncharacterized protein</fullName>
    </submittedName>
</protein>
<reference evidence="2 3" key="1">
    <citation type="journal article" date="2024" name="Commun. Biol.">
        <title>Comparative genomic analysis of thermophilic fungi reveals convergent evolutionary adaptations and gene losses.</title>
        <authorList>
            <person name="Steindorff A.S."/>
            <person name="Aguilar-Pontes M.V."/>
            <person name="Robinson A.J."/>
            <person name="Andreopoulos B."/>
            <person name="LaButti K."/>
            <person name="Kuo A."/>
            <person name="Mondo S."/>
            <person name="Riley R."/>
            <person name="Otillar R."/>
            <person name="Haridas S."/>
            <person name="Lipzen A."/>
            <person name="Grimwood J."/>
            <person name="Schmutz J."/>
            <person name="Clum A."/>
            <person name="Reid I.D."/>
            <person name="Moisan M.C."/>
            <person name="Butler G."/>
            <person name="Nguyen T.T.M."/>
            <person name="Dewar K."/>
            <person name="Conant G."/>
            <person name="Drula E."/>
            <person name="Henrissat B."/>
            <person name="Hansel C."/>
            <person name="Singer S."/>
            <person name="Hutchinson M.I."/>
            <person name="de Vries R.P."/>
            <person name="Natvig D.O."/>
            <person name="Powell A.J."/>
            <person name="Tsang A."/>
            <person name="Grigoriev I.V."/>
        </authorList>
    </citation>
    <scope>NUCLEOTIDE SEQUENCE [LARGE SCALE GENOMIC DNA]</scope>
    <source>
        <strain evidence="2 3">ATCC 24622</strain>
    </source>
</reference>
<comment type="caution">
    <text evidence="2">The sequence shown here is derived from an EMBL/GenBank/DDBJ whole genome shotgun (WGS) entry which is preliminary data.</text>
</comment>
<name>A0ABR3VSL9_9PEZI</name>
<evidence type="ECO:0000313" key="3">
    <source>
        <dbReference type="Proteomes" id="UP001586593"/>
    </source>
</evidence>
<feature type="compositionally biased region" description="Basic and acidic residues" evidence="1">
    <location>
        <begin position="21"/>
        <end position="32"/>
    </location>
</feature>
<evidence type="ECO:0000256" key="1">
    <source>
        <dbReference type="SAM" id="MobiDB-lite"/>
    </source>
</evidence>
<gene>
    <name evidence="2" type="ORF">VTK73DRAFT_2072</name>
</gene>
<sequence length="231" mass="25652">MSESFEPTPTVFTRGAYARRICSESSRREGRPAHGLRATSERSGLSKVRTRVDQRSRARGAKCSRRQRRLRSRDAQVVRPPYGRALRGRPGGRHGGGGIPPSRPCQLYGLPALAALPGSFVRLRGARTTFRSTRNGLRALPRRQSLSFAMVTSRSRTSSWTLETLKIEGVVDWEYGGYWPPFFETPYFRDARSSGAEFRDERGNAQLADFLRSPNCDAGASTESGEPARSG</sequence>
<dbReference type="Proteomes" id="UP001586593">
    <property type="component" value="Unassembled WGS sequence"/>
</dbReference>
<accession>A0ABR3VSL9</accession>
<organism evidence="2 3">
    <name type="scientific">Phialemonium thermophilum</name>
    <dbReference type="NCBI Taxonomy" id="223376"/>
    <lineage>
        <taxon>Eukaryota</taxon>
        <taxon>Fungi</taxon>
        <taxon>Dikarya</taxon>
        <taxon>Ascomycota</taxon>
        <taxon>Pezizomycotina</taxon>
        <taxon>Sordariomycetes</taxon>
        <taxon>Sordariomycetidae</taxon>
        <taxon>Cephalothecales</taxon>
        <taxon>Cephalothecaceae</taxon>
        <taxon>Phialemonium</taxon>
    </lineage>
</organism>
<keyword evidence="3" id="KW-1185">Reference proteome</keyword>
<proteinExistence type="predicted"/>
<evidence type="ECO:0000313" key="2">
    <source>
        <dbReference type="EMBL" id="KAL1844663.1"/>
    </source>
</evidence>